<accession>A0A7Z8YSB8</accession>
<dbReference type="AlphaFoldDB" id="A0A7Z8YSB8"/>
<reference evidence="1 2" key="1">
    <citation type="submission" date="2018-11" db="EMBL/GenBank/DDBJ databases">
        <authorList>
            <consortium name="Pathogen Informatics"/>
        </authorList>
    </citation>
    <scope>NUCLEOTIDE SEQUENCE [LARGE SCALE GENOMIC DNA]</scope>
    <source>
        <strain evidence="1 2">NCTC12929</strain>
    </source>
</reference>
<organism evidence="1 2">
    <name type="scientific">Bergeyella zoohelcum</name>
    <dbReference type="NCBI Taxonomy" id="1015"/>
    <lineage>
        <taxon>Bacteria</taxon>
        <taxon>Pseudomonadati</taxon>
        <taxon>Bacteroidota</taxon>
        <taxon>Flavobacteriia</taxon>
        <taxon>Flavobacteriales</taxon>
        <taxon>Weeksellaceae</taxon>
        <taxon>Bergeyella</taxon>
    </lineage>
</organism>
<evidence type="ECO:0000313" key="1">
    <source>
        <dbReference type="EMBL" id="VDH05797.1"/>
    </source>
</evidence>
<name>A0A7Z8YSB8_9FLAO</name>
<comment type="caution">
    <text evidence="1">The sequence shown here is derived from an EMBL/GenBank/DDBJ whole genome shotgun (WGS) entry which is preliminary data.</text>
</comment>
<proteinExistence type="predicted"/>
<sequence>MLISSRDFNIRIINDKTLNNCKVFEQNSIFFPLFPFMAFKKRAKED</sequence>
<dbReference type="Proteomes" id="UP000270205">
    <property type="component" value="Unassembled WGS sequence"/>
</dbReference>
<dbReference type="EMBL" id="UYIV01000001">
    <property type="protein sequence ID" value="VDH05797.1"/>
    <property type="molecule type" value="Genomic_DNA"/>
</dbReference>
<gene>
    <name evidence="1" type="ORF">NCTC12929_01966</name>
</gene>
<evidence type="ECO:0000313" key="2">
    <source>
        <dbReference type="Proteomes" id="UP000270205"/>
    </source>
</evidence>
<protein>
    <submittedName>
        <fullName evidence="1">Uncharacterized protein</fullName>
    </submittedName>
</protein>